<reference evidence="2 3" key="1">
    <citation type="journal article" date="2022" name="bioRxiv">
        <title>Genomics of Preaxostyla Flagellates Illuminates Evolutionary Transitions and the Path Towards Mitochondrial Loss.</title>
        <authorList>
            <person name="Novak L.V.F."/>
            <person name="Treitli S.C."/>
            <person name="Pyrih J."/>
            <person name="Halakuc P."/>
            <person name="Pipaliya S.V."/>
            <person name="Vacek V."/>
            <person name="Brzon O."/>
            <person name="Soukal P."/>
            <person name="Eme L."/>
            <person name="Dacks J.B."/>
            <person name="Karnkowska A."/>
            <person name="Elias M."/>
            <person name="Hampl V."/>
        </authorList>
    </citation>
    <scope>NUCLEOTIDE SEQUENCE [LARGE SCALE GENOMIC DNA]</scope>
    <source>
        <strain evidence="2">NAU3</strain>
        <tissue evidence="2">Gut</tissue>
    </source>
</reference>
<gene>
    <name evidence="2" type="ORF">BLNAU_9941</name>
</gene>
<comment type="caution">
    <text evidence="2">The sequence shown here is derived from an EMBL/GenBank/DDBJ whole genome shotgun (WGS) entry which is preliminary data.</text>
</comment>
<proteinExistence type="predicted"/>
<organism evidence="2 3">
    <name type="scientific">Blattamonas nauphoetae</name>
    <dbReference type="NCBI Taxonomy" id="2049346"/>
    <lineage>
        <taxon>Eukaryota</taxon>
        <taxon>Metamonada</taxon>
        <taxon>Preaxostyla</taxon>
        <taxon>Oxymonadida</taxon>
        <taxon>Blattamonas</taxon>
    </lineage>
</organism>
<evidence type="ECO:0000313" key="3">
    <source>
        <dbReference type="Proteomes" id="UP001281761"/>
    </source>
</evidence>
<keyword evidence="1" id="KW-0812">Transmembrane</keyword>
<evidence type="ECO:0000256" key="1">
    <source>
        <dbReference type="SAM" id="Phobius"/>
    </source>
</evidence>
<protein>
    <recommendedName>
        <fullName evidence="4">Transmembrane protein</fullName>
    </recommendedName>
</protein>
<keyword evidence="1" id="KW-0472">Membrane</keyword>
<feature type="transmembrane region" description="Helical" evidence="1">
    <location>
        <begin position="188"/>
        <end position="209"/>
    </location>
</feature>
<evidence type="ECO:0000313" key="2">
    <source>
        <dbReference type="EMBL" id="KAK2955010.1"/>
    </source>
</evidence>
<sequence length="245" mass="26698">MEPCPPFHQPQTQPARSLSPSLSSLFTLNTLPYLHPLLSTRTLLILLPLHLQRHTRVLFHHSLQHTRINTSPLLHSRLPSHPTHGASEGDDVVSRRVGCRRDDTTSCEVGCVGVRAVCACRGVGLCCFRSSQPTAISTFPRVRLALALGRVTGQLVISCSVVGESDQKRCRVSSVVVVTGGETSVRGVVHFLLFASSPSLFVFSLFFLLSRTPFRRGSFLIVQQTATPSASAALRCLLLASFGHH</sequence>
<evidence type="ECO:0008006" key="4">
    <source>
        <dbReference type="Google" id="ProtNLM"/>
    </source>
</evidence>
<keyword evidence="1" id="KW-1133">Transmembrane helix</keyword>
<keyword evidence="3" id="KW-1185">Reference proteome</keyword>
<dbReference type="Proteomes" id="UP001281761">
    <property type="component" value="Unassembled WGS sequence"/>
</dbReference>
<accession>A0ABQ9XU64</accession>
<name>A0ABQ9XU64_9EUKA</name>
<dbReference type="EMBL" id="JARBJD010000071">
    <property type="protein sequence ID" value="KAK2955010.1"/>
    <property type="molecule type" value="Genomic_DNA"/>
</dbReference>